<evidence type="ECO:0000313" key="14">
    <source>
        <dbReference type="EMBL" id="ASO19065.1"/>
    </source>
</evidence>
<evidence type="ECO:0000256" key="4">
    <source>
        <dbReference type="ARBA" id="ARBA00022679"/>
    </source>
</evidence>
<evidence type="ECO:0000256" key="3">
    <source>
        <dbReference type="ARBA" id="ARBA00022553"/>
    </source>
</evidence>
<evidence type="ECO:0000256" key="10">
    <source>
        <dbReference type="SAM" id="Phobius"/>
    </source>
</evidence>
<organism evidence="14 15">
    <name type="scientific">Actinoalloteichus hoggarensis</name>
    <dbReference type="NCBI Taxonomy" id="1470176"/>
    <lineage>
        <taxon>Bacteria</taxon>
        <taxon>Bacillati</taxon>
        <taxon>Actinomycetota</taxon>
        <taxon>Actinomycetes</taxon>
        <taxon>Pseudonocardiales</taxon>
        <taxon>Pseudonocardiaceae</taxon>
        <taxon>Actinoalloteichus</taxon>
    </lineage>
</organism>
<feature type="transmembrane region" description="Helical" evidence="10">
    <location>
        <begin position="151"/>
        <end position="171"/>
    </location>
</feature>
<evidence type="ECO:0000256" key="2">
    <source>
        <dbReference type="ARBA" id="ARBA00012438"/>
    </source>
</evidence>
<dbReference type="GO" id="GO:0016020">
    <property type="term" value="C:membrane"/>
    <property type="evidence" value="ECO:0007669"/>
    <property type="project" value="InterPro"/>
</dbReference>
<dbReference type="SUPFAM" id="SSF55874">
    <property type="entry name" value="ATPase domain of HSP90 chaperone/DNA topoisomerase II/histidine kinase"/>
    <property type="match status" value="1"/>
</dbReference>
<dbReference type="InterPro" id="IPR055558">
    <property type="entry name" value="DUF7134"/>
</dbReference>
<evidence type="ECO:0000256" key="1">
    <source>
        <dbReference type="ARBA" id="ARBA00000085"/>
    </source>
</evidence>
<comment type="catalytic activity">
    <reaction evidence="1">
        <text>ATP + protein L-histidine = ADP + protein N-phospho-L-histidine.</text>
        <dbReference type="EC" id="2.7.13.3"/>
    </reaction>
</comment>
<dbReference type="GO" id="GO:0000155">
    <property type="term" value="F:phosphorelay sensor kinase activity"/>
    <property type="evidence" value="ECO:0007669"/>
    <property type="project" value="InterPro"/>
</dbReference>
<evidence type="ECO:0000259" key="13">
    <source>
        <dbReference type="Pfam" id="PF23539"/>
    </source>
</evidence>
<evidence type="ECO:0000256" key="7">
    <source>
        <dbReference type="ARBA" id="ARBA00022840"/>
    </source>
</evidence>
<accession>A0A221VZW7</accession>
<sequence length="393" mass="42039">MISPSTLPSVINRREVRDFWRTVDVSIRDLPAALLILSCSFVPAFHHHGTQLGGMPDRPFDAPAVVAIALQCLPLAVRRRWPAWCLGLASAGFAVDQLGGYHTLGGTAFAIAVLSAGAHLEHRRRLAALLFSAAYVPLAIVLSQLGTGETVVGFVTFYLAVAFVWGIGAWLRSMRAMEAERRRLVAEETRNAERARLARELHDVVTHHVTAMVVQAEAARYLTAAPDRLDETLTTVTDTGRRAITELRHLLDVLNPDHGSSAETPAVGRVRALVEQTRRAGQPVEFSEQGTPPVSAGGADLVAYRVVQEALTNALKHDHGSRISVGLRHGEGEITVEVGTDGSGGSAANPGGSGRGLAGLRDRVDALGGDFSAEPQSDGGFRVLARIPFERAT</sequence>
<evidence type="ECO:0000313" key="15">
    <source>
        <dbReference type="Proteomes" id="UP000204221"/>
    </source>
</evidence>
<keyword evidence="10" id="KW-1133">Transmembrane helix</keyword>
<evidence type="ECO:0000259" key="11">
    <source>
        <dbReference type="Pfam" id="PF02518"/>
    </source>
</evidence>
<evidence type="ECO:0000256" key="8">
    <source>
        <dbReference type="ARBA" id="ARBA00023012"/>
    </source>
</evidence>
<keyword evidence="15" id="KW-1185">Reference proteome</keyword>
<keyword evidence="10" id="KW-0812">Transmembrane</keyword>
<dbReference type="PANTHER" id="PTHR24421:SF10">
    <property type="entry name" value="NITRATE_NITRITE SENSOR PROTEIN NARQ"/>
    <property type="match status" value="1"/>
</dbReference>
<dbReference type="EC" id="2.7.13.3" evidence="2"/>
<name>A0A221VZW7_9PSEU</name>
<dbReference type="InterPro" id="IPR036890">
    <property type="entry name" value="HATPase_C_sf"/>
</dbReference>
<feature type="domain" description="DUF7134" evidence="13">
    <location>
        <begin position="18"/>
        <end position="173"/>
    </location>
</feature>
<keyword evidence="8" id="KW-0902">Two-component regulatory system</keyword>
<evidence type="ECO:0000256" key="9">
    <source>
        <dbReference type="SAM" id="MobiDB-lite"/>
    </source>
</evidence>
<dbReference type="EMBL" id="CP022521">
    <property type="protein sequence ID" value="ASO19065.1"/>
    <property type="molecule type" value="Genomic_DNA"/>
</dbReference>
<evidence type="ECO:0000256" key="5">
    <source>
        <dbReference type="ARBA" id="ARBA00022741"/>
    </source>
</evidence>
<feature type="compositionally biased region" description="Gly residues" evidence="9">
    <location>
        <begin position="341"/>
        <end position="357"/>
    </location>
</feature>
<dbReference type="InterPro" id="IPR003594">
    <property type="entry name" value="HATPase_dom"/>
</dbReference>
<dbReference type="Gene3D" id="3.30.565.10">
    <property type="entry name" value="Histidine kinase-like ATPase, C-terminal domain"/>
    <property type="match status" value="1"/>
</dbReference>
<keyword evidence="6 14" id="KW-0418">Kinase</keyword>
<keyword evidence="10" id="KW-0472">Membrane</keyword>
<dbReference type="CDD" id="cd16917">
    <property type="entry name" value="HATPase_UhpB-NarQ-NarX-like"/>
    <property type="match status" value="1"/>
</dbReference>
<keyword evidence="3" id="KW-0597">Phosphoprotein</keyword>
<dbReference type="Pfam" id="PF23539">
    <property type="entry name" value="DUF7134"/>
    <property type="match status" value="1"/>
</dbReference>
<feature type="domain" description="Signal transduction histidine kinase subgroup 3 dimerisation and phosphoacceptor" evidence="12">
    <location>
        <begin position="193"/>
        <end position="257"/>
    </location>
</feature>
<evidence type="ECO:0000259" key="12">
    <source>
        <dbReference type="Pfam" id="PF07730"/>
    </source>
</evidence>
<keyword evidence="4 14" id="KW-0808">Transferase</keyword>
<evidence type="ECO:0000256" key="6">
    <source>
        <dbReference type="ARBA" id="ARBA00022777"/>
    </source>
</evidence>
<keyword evidence="5" id="KW-0547">Nucleotide-binding</keyword>
<protein>
    <recommendedName>
        <fullName evidence="2">histidine kinase</fullName>
        <ecNumber evidence="2">2.7.13.3</ecNumber>
    </recommendedName>
</protein>
<dbReference type="InterPro" id="IPR011712">
    <property type="entry name" value="Sig_transdc_His_kin_sub3_dim/P"/>
</dbReference>
<dbReference type="Proteomes" id="UP000204221">
    <property type="component" value="Chromosome"/>
</dbReference>
<feature type="transmembrane region" description="Helical" evidence="10">
    <location>
        <begin position="126"/>
        <end position="145"/>
    </location>
</feature>
<feature type="region of interest" description="Disordered" evidence="9">
    <location>
        <begin position="338"/>
        <end position="360"/>
    </location>
</feature>
<dbReference type="PANTHER" id="PTHR24421">
    <property type="entry name" value="NITRATE/NITRITE SENSOR PROTEIN NARX-RELATED"/>
    <property type="match status" value="1"/>
</dbReference>
<gene>
    <name evidence="14" type="primary">desK6</name>
    <name evidence="14" type="ORF">AHOG_07085</name>
</gene>
<dbReference type="GO" id="GO:0046983">
    <property type="term" value="F:protein dimerization activity"/>
    <property type="evidence" value="ECO:0007669"/>
    <property type="project" value="InterPro"/>
</dbReference>
<keyword evidence="7" id="KW-0067">ATP-binding</keyword>
<reference evidence="14 15" key="1">
    <citation type="submission" date="2017-07" db="EMBL/GenBank/DDBJ databases">
        <title>Complete genome sequence of Actinoalloteichus hoggarensis DSM 45943, type strain of Actinoalloteichus hoggarensis.</title>
        <authorList>
            <person name="Ruckert C."/>
            <person name="Nouioui I."/>
            <person name="Willmese J."/>
            <person name="van Wezel G."/>
            <person name="Klenk H.-P."/>
            <person name="Kalinowski J."/>
            <person name="Zotchev S.B."/>
        </authorList>
    </citation>
    <scope>NUCLEOTIDE SEQUENCE [LARGE SCALE GENOMIC DNA]</scope>
    <source>
        <strain evidence="14 15">DSM 45943</strain>
    </source>
</reference>
<dbReference type="InterPro" id="IPR050482">
    <property type="entry name" value="Sensor_HK_TwoCompSys"/>
</dbReference>
<dbReference type="Pfam" id="PF07730">
    <property type="entry name" value="HisKA_3"/>
    <property type="match status" value="1"/>
</dbReference>
<dbReference type="Gene3D" id="1.20.5.1930">
    <property type="match status" value="1"/>
</dbReference>
<dbReference type="KEGG" id="ahg:AHOG_07085"/>
<feature type="domain" description="Histidine kinase/HSP90-like ATPase" evidence="11">
    <location>
        <begin position="303"/>
        <end position="390"/>
    </location>
</feature>
<dbReference type="OrthoDB" id="227596at2"/>
<dbReference type="Pfam" id="PF02518">
    <property type="entry name" value="HATPase_c"/>
    <property type="match status" value="1"/>
</dbReference>
<dbReference type="GO" id="GO:0005524">
    <property type="term" value="F:ATP binding"/>
    <property type="evidence" value="ECO:0007669"/>
    <property type="project" value="UniProtKB-KW"/>
</dbReference>
<proteinExistence type="predicted"/>
<dbReference type="AlphaFoldDB" id="A0A221VZW7"/>